<reference evidence="3" key="2">
    <citation type="submission" date="2023-06" db="EMBL/GenBank/DDBJ databases">
        <authorList>
            <consortium name="Lawrence Berkeley National Laboratory"/>
            <person name="Mondo S.J."/>
            <person name="Hensen N."/>
            <person name="Bonometti L."/>
            <person name="Westerberg I."/>
            <person name="Brannstrom I.O."/>
            <person name="Guillou S."/>
            <person name="Cros-Aarteil S."/>
            <person name="Calhoun S."/>
            <person name="Haridas S."/>
            <person name="Kuo A."/>
            <person name="Pangilinan J."/>
            <person name="Riley R."/>
            <person name="Labutti K."/>
            <person name="Andreopoulos B."/>
            <person name="Lipzen A."/>
            <person name="Chen C."/>
            <person name="Yanf M."/>
            <person name="Daum C."/>
            <person name="Ng V."/>
            <person name="Clum A."/>
            <person name="Steindorff A."/>
            <person name="Ohm R."/>
            <person name="Martin F."/>
            <person name="Silar P."/>
            <person name="Natvig D."/>
            <person name="Lalanne C."/>
            <person name="Gautier V."/>
            <person name="Ament-Velasquez S.L."/>
            <person name="Kruys A."/>
            <person name="Hutchinson M.I."/>
            <person name="Powell A.J."/>
            <person name="Barry K."/>
            <person name="Miller A.N."/>
            <person name="Grigoriev I.V."/>
            <person name="Debuchy R."/>
            <person name="Gladieux P."/>
            <person name="Thoren M.H."/>
            <person name="Johannesson H."/>
        </authorList>
    </citation>
    <scope>NUCLEOTIDE SEQUENCE</scope>
    <source>
        <strain evidence="3">CBS 626.80</strain>
    </source>
</reference>
<evidence type="ECO:0000256" key="1">
    <source>
        <dbReference type="SAM" id="MobiDB-lite"/>
    </source>
</evidence>
<keyword evidence="4" id="KW-1185">Reference proteome</keyword>
<protein>
    <recommendedName>
        <fullName evidence="5">Secreted protein</fullName>
    </recommendedName>
</protein>
<feature type="chain" id="PRO_5042867032" description="Secreted protein" evidence="2">
    <location>
        <begin position="23"/>
        <end position="225"/>
    </location>
</feature>
<evidence type="ECO:0000256" key="2">
    <source>
        <dbReference type="SAM" id="SignalP"/>
    </source>
</evidence>
<dbReference type="AlphaFoldDB" id="A0AAN6NS05"/>
<dbReference type="PANTHER" id="PTHR35605">
    <property type="entry name" value="ECP2 EFFECTOR PROTEIN DOMAIN-CONTAINING PROTEIN-RELATED"/>
    <property type="match status" value="1"/>
</dbReference>
<gene>
    <name evidence="3" type="ORF">QBC32DRAFT_379277</name>
</gene>
<feature type="compositionally biased region" description="Low complexity" evidence="1">
    <location>
        <begin position="81"/>
        <end position="93"/>
    </location>
</feature>
<evidence type="ECO:0000313" key="4">
    <source>
        <dbReference type="Proteomes" id="UP001303222"/>
    </source>
</evidence>
<keyword evidence="2" id="KW-0732">Signal</keyword>
<evidence type="ECO:0008006" key="5">
    <source>
        <dbReference type="Google" id="ProtNLM"/>
    </source>
</evidence>
<dbReference type="Proteomes" id="UP001303222">
    <property type="component" value="Unassembled WGS sequence"/>
</dbReference>
<accession>A0AAN6NS05</accession>
<evidence type="ECO:0000313" key="3">
    <source>
        <dbReference type="EMBL" id="KAK3949163.1"/>
    </source>
</evidence>
<feature type="signal peptide" evidence="2">
    <location>
        <begin position="1"/>
        <end position="22"/>
    </location>
</feature>
<reference evidence="3" key="1">
    <citation type="journal article" date="2023" name="Mol. Phylogenet. Evol.">
        <title>Genome-scale phylogeny and comparative genomics of the fungal order Sordariales.</title>
        <authorList>
            <person name="Hensen N."/>
            <person name="Bonometti L."/>
            <person name="Westerberg I."/>
            <person name="Brannstrom I.O."/>
            <person name="Guillou S."/>
            <person name="Cros-Aarteil S."/>
            <person name="Calhoun S."/>
            <person name="Haridas S."/>
            <person name="Kuo A."/>
            <person name="Mondo S."/>
            <person name="Pangilinan J."/>
            <person name="Riley R."/>
            <person name="LaButti K."/>
            <person name="Andreopoulos B."/>
            <person name="Lipzen A."/>
            <person name="Chen C."/>
            <person name="Yan M."/>
            <person name="Daum C."/>
            <person name="Ng V."/>
            <person name="Clum A."/>
            <person name="Steindorff A."/>
            <person name="Ohm R.A."/>
            <person name="Martin F."/>
            <person name="Silar P."/>
            <person name="Natvig D.O."/>
            <person name="Lalanne C."/>
            <person name="Gautier V."/>
            <person name="Ament-Velasquez S.L."/>
            <person name="Kruys A."/>
            <person name="Hutchinson M.I."/>
            <person name="Powell A.J."/>
            <person name="Barry K."/>
            <person name="Miller A.N."/>
            <person name="Grigoriev I.V."/>
            <person name="Debuchy R."/>
            <person name="Gladieux P."/>
            <person name="Hiltunen Thoren M."/>
            <person name="Johannesson H."/>
        </authorList>
    </citation>
    <scope>NUCLEOTIDE SEQUENCE</scope>
    <source>
        <strain evidence="3">CBS 626.80</strain>
    </source>
</reference>
<organism evidence="3 4">
    <name type="scientific">Pseudoneurospora amorphoporcata</name>
    <dbReference type="NCBI Taxonomy" id="241081"/>
    <lineage>
        <taxon>Eukaryota</taxon>
        <taxon>Fungi</taxon>
        <taxon>Dikarya</taxon>
        <taxon>Ascomycota</taxon>
        <taxon>Pezizomycotina</taxon>
        <taxon>Sordariomycetes</taxon>
        <taxon>Sordariomycetidae</taxon>
        <taxon>Sordariales</taxon>
        <taxon>Sordariaceae</taxon>
        <taxon>Pseudoneurospora</taxon>
    </lineage>
</organism>
<proteinExistence type="predicted"/>
<name>A0AAN6NS05_9PEZI</name>
<comment type="caution">
    <text evidence="3">The sequence shown here is derived from an EMBL/GenBank/DDBJ whole genome shotgun (WGS) entry which is preliminary data.</text>
</comment>
<dbReference type="PANTHER" id="PTHR35605:SF1">
    <property type="entry name" value="ECP2 EFFECTOR PROTEIN DOMAIN-CONTAINING PROTEIN-RELATED"/>
    <property type="match status" value="1"/>
</dbReference>
<feature type="region of interest" description="Disordered" evidence="1">
    <location>
        <begin position="77"/>
        <end position="97"/>
    </location>
</feature>
<sequence>MLYSTFISGAVVAMLQVLPVSAMPTTAPSGEAPVPGYGIQEITWELETESGATVNLTGTIQQVMRYAEENQILLKQNTNVSSSSSSSSSSSFSNMRPQNISTSDSDVYHVTAGEVLGCDLWNQSLARKDAIQDGITYLRGVVGKPANGPGPNNCGRVSCSWNAAIWWCNDNTVSKALGSYNYIADGAQFILNNCVGHPINVWYVGVQGSLSMPDGWRVVVTGDTC</sequence>
<dbReference type="EMBL" id="MU859225">
    <property type="protein sequence ID" value="KAK3949163.1"/>
    <property type="molecule type" value="Genomic_DNA"/>
</dbReference>